<comment type="caution">
    <text evidence="1">The sequence shown here is derived from an EMBL/GenBank/DDBJ whole genome shotgun (WGS) entry which is preliminary data.</text>
</comment>
<keyword evidence="2" id="KW-1185">Reference proteome</keyword>
<evidence type="ECO:0000313" key="1">
    <source>
        <dbReference type="EMBL" id="TXG65845.1"/>
    </source>
</evidence>
<reference evidence="2" key="1">
    <citation type="journal article" date="2019" name="Gigascience">
        <title>De novo genome assembly of the endangered Acer yangbiense, a plant species with extremely small populations endemic to Yunnan Province, China.</title>
        <authorList>
            <person name="Yang J."/>
            <person name="Wariss H.M."/>
            <person name="Tao L."/>
            <person name="Zhang R."/>
            <person name="Yun Q."/>
            <person name="Hollingsworth P."/>
            <person name="Dao Z."/>
            <person name="Luo G."/>
            <person name="Guo H."/>
            <person name="Ma Y."/>
            <person name="Sun W."/>
        </authorList>
    </citation>
    <scope>NUCLEOTIDE SEQUENCE [LARGE SCALE GENOMIC DNA]</scope>
    <source>
        <strain evidence="2">cv. Malutang</strain>
    </source>
</reference>
<protein>
    <submittedName>
        <fullName evidence="1">Uncharacterized protein</fullName>
    </submittedName>
</protein>
<accession>A0A5C7I9F4</accession>
<dbReference type="EMBL" id="VAHF01000003">
    <property type="protein sequence ID" value="TXG65845.1"/>
    <property type="molecule type" value="Genomic_DNA"/>
</dbReference>
<gene>
    <name evidence="1" type="ORF">EZV62_007120</name>
</gene>
<dbReference type="Proteomes" id="UP000323000">
    <property type="component" value="Chromosome 3"/>
</dbReference>
<sequence length="193" mass="21167">MKFIFNSTEVLAPFEVVNDDDVQVFLCENSDVNTKTSLCVTTERKTKIIPNAQGPDNELVNEDIVNVCESNNCNGVGLDNIDESLLSPNDFQNADVFSIGVDNEDEAIDSWPSTLKKPKGAANVIFKLPSRRRRLQASKRSVRRQRGSSDGTTHDGVVGWVCAPTCCYPSRTADATRLWASRTAAAQKLAGAW</sequence>
<evidence type="ECO:0000313" key="2">
    <source>
        <dbReference type="Proteomes" id="UP000323000"/>
    </source>
</evidence>
<name>A0A5C7I9F4_9ROSI</name>
<dbReference type="AlphaFoldDB" id="A0A5C7I9F4"/>
<proteinExistence type="predicted"/>
<organism evidence="1 2">
    <name type="scientific">Acer yangbiense</name>
    <dbReference type="NCBI Taxonomy" id="1000413"/>
    <lineage>
        <taxon>Eukaryota</taxon>
        <taxon>Viridiplantae</taxon>
        <taxon>Streptophyta</taxon>
        <taxon>Embryophyta</taxon>
        <taxon>Tracheophyta</taxon>
        <taxon>Spermatophyta</taxon>
        <taxon>Magnoliopsida</taxon>
        <taxon>eudicotyledons</taxon>
        <taxon>Gunneridae</taxon>
        <taxon>Pentapetalae</taxon>
        <taxon>rosids</taxon>
        <taxon>malvids</taxon>
        <taxon>Sapindales</taxon>
        <taxon>Sapindaceae</taxon>
        <taxon>Hippocastanoideae</taxon>
        <taxon>Acereae</taxon>
        <taxon>Acer</taxon>
    </lineage>
</organism>